<name>A0ACC1I536_9FUNG</name>
<organism evidence="1 2">
    <name type="scientific">Kickxella alabastrina</name>
    <dbReference type="NCBI Taxonomy" id="61397"/>
    <lineage>
        <taxon>Eukaryota</taxon>
        <taxon>Fungi</taxon>
        <taxon>Fungi incertae sedis</taxon>
        <taxon>Zoopagomycota</taxon>
        <taxon>Kickxellomycotina</taxon>
        <taxon>Kickxellomycetes</taxon>
        <taxon>Kickxellales</taxon>
        <taxon>Kickxellaceae</taxon>
        <taxon>Kickxella</taxon>
    </lineage>
</organism>
<sequence length="596" mass="66492">MTLPQGSLPKDSEPTAINGHSAFSSQYSSQSSNGNANSTLHRYPGQSRQASRTCLRDSKYSEEQVVRLIMQELRDRGFVDTLSQLQSESGLTLEDEPVARFRANILAGEWSEVEATLSSIDISSQENMSAALFAIKRQQFLELLEDRKLKQALLVLQNELSTLTCDIPQLHRLSSLLMCPSPEELRAAAAWDGRKGRSRFRVLEALQAYIPPGKMVPLFRMETLFDQAIRKQSEVCERHVIAANHDLYTDHACPSSVFPQDLHISLSGHSDEVWYVAFSPDGKYLASASRDKTCIVWSTADYSIVHQLEGHEREVSYLSWSPDSNYLISSCSDKKLRLWEVPTGRLVRTYSGHKEMTALCSWLGDNERFISAGLDQLMCIWHIDGTAIKQISSPRVHDLALSTKHNVLVAVDNLKTIHVYDLSSLAVLYTLEETDIIMSMALSADARFCLTELSSGMLHMWDLETRTSVRYFQGHDQGKYVMRCAFAGLNDSLVAIGGESGTLFVWNRNTGQLLERLKAHTKRINGCIWSTEAAALATASDDNTVCVWPAYRGAPSDWSDTTNLRLASASIRGGVEDDKEDDGNDDNRKFVGSDAS</sequence>
<protein>
    <submittedName>
        <fullName evidence="1">Uncharacterized protein</fullName>
    </submittedName>
</protein>
<dbReference type="Proteomes" id="UP001150581">
    <property type="component" value="Unassembled WGS sequence"/>
</dbReference>
<evidence type="ECO:0000313" key="1">
    <source>
        <dbReference type="EMBL" id="KAJ1887847.1"/>
    </source>
</evidence>
<gene>
    <name evidence="1" type="ORF">LPJ66_008894</name>
</gene>
<comment type="caution">
    <text evidence="1">The sequence shown here is derived from an EMBL/GenBank/DDBJ whole genome shotgun (WGS) entry which is preliminary data.</text>
</comment>
<proteinExistence type="predicted"/>
<reference evidence="1" key="1">
    <citation type="submission" date="2022-07" db="EMBL/GenBank/DDBJ databases">
        <title>Phylogenomic reconstructions and comparative analyses of Kickxellomycotina fungi.</title>
        <authorList>
            <person name="Reynolds N.K."/>
            <person name="Stajich J.E."/>
            <person name="Barry K."/>
            <person name="Grigoriev I.V."/>
            <person name="Crous P."/>
            <person name="Smith M.E."/>
        </authorList>
    </citation>
    <scope>NUCLEOTIDE SEQUENCE</scope>
    <source>
        <strain evidence="1">Benny 63K</strain>
    </source>
</reference>
<accession>A0ACC1I536</accession>
<keyword evidence="2" id="KW-1185">Reference proteome</keyword>
<dbReference type="EMBL" id="JANBPG010001896">
    <property type="protein sequence ID" value="KAJ1887847.1"/>
    <property type="molecule type" value="Genomic_DNA"/>
</dbReference>
<evidence type="ECO:0000313" key="2">
    <source>
        <dbReference type="Proteomes" id="UP001150581"/>
    </source>
</evidence>